<comment type="function">
    <text evidence="5">Effector that suppresses plant defense responses during pathogen infection.</text>
</comment>
<feature type="signal peptide" evidence="5">
    <location>
        <begin position="1"/>
        <end position="16"/>
    </location>
</feature>
<sequence>MQLRSILLAVVASVLATQCGALTAEAVGLATLSKSSPTDHKATSVTDQRAQRRLRKSDTVGTEDELNQDSQDEARALSLPQWLASIVESLDDVEKALTKLTKGQSNVEKVKRYDILVDNIAASFVKLEDMGYTPAKLQNAIKNGEMVVEKPHWFLEAFETYWKTSPRLNTNA</sequence>
<reference evidence="7" key="1">
    <citation type="submission" date="2020-04" db="EMBL/GenBank/DDBJ databases">
        <title>Hybrid Assembly of Korean Phytophthora infestans isolates.</title>
        <authorList>
            <person name="Prokchorchik M."/>
            <person name="Lee Y."/>
            <person name="Seo J."/>
            <person name="Cho J.-H."/>
            <person name="Park Y.-E."/>
            <person name="Jang D.-C."/>
            <person name="Im J.-S."/>
            <person name="Choi J.-G."/>
            <person name="Park H.-J."/>
            <person name="Lee G.-B."/>
            <person name="Lee Y.-G."/>
            <person name="Hong S.-Y."/>
            <person name="Cho K."/>
            <person name="Sohn K.H."/>
        </authorList>
    </citation>
    <scope>NUCLEOTIDE SEQUENCE</scope>
    <source>
        <strain evidence="7">KR_1_A1</strain>
        <strain evidence="8">KR_2_A2</strain>
    </source>
</reference>
<dbReference type="EMBL" id="WSZM01000763">
    <property type="protein sequence ID" value="KAF4029776.1"/>
    <property type="molecule type" value="Genomic_DNA"/>
</dbReference>
<proteinExistence type="inferred from homology"/>
<comment type="subcellular location">
    <subcellularLocation>
        <location evidence="1 5">Secreted</location>
    </subcellularLocation>
</comment>
<feature type="compositionally biased region" description="Acidic residues" evidence="6">
    <location>
        <begin position="61"/>
        <end position="70"/>
    </location>
</feature>
<evidence type="ECO:0000256" key="6">
    <source>
        <dbReference type="SAM" id="MobiDB-lite"/>
    </source>
</evidence>
<dbReference type="EMBL" id="JAACNO010001482">
    <property type="protein sequence ID" value="KAF4140228.1"/>
    <property type="molecule type" value="Genomic_DNA"/>
</dbReference>
<feature type="region of interest" description="Disordered" evidence="6">
    <location>
        <begin position="33"/>
        <end position="70"/>
    </location>
</feature>
<evidence type="ECO:0000313" key="9">
    <source>
        <dbReference type="Proteomes" id="UP000602510"/>
    </source>
</evidence>
<evidence type="ECO:0000256" key="5">
    <source>
        <dbReference type="RuleBase" id="RU367124"/>
    </source>
</evidence>
<accession>A0A833RZF2</accession>
<evidence type="ECO:0000256" key="3">
    <source>
        <dbReference type="ARBA" id="ARBA00022525"/>
    </source>
</evidence>
<feature type="chain" id="PRO_5033097559" description="RxLR effector protein" evidence="5">
    <location>
        <begin position="17"/>
        <end position="172"/>
    </location>
</feature>
<dbReference type="Proteomes" id="UP000602510">
    <property type="component" value="Unassembled WGS sequence"/>
</dbReference>
<evidence type="ECO:0000256" key="4">
    <source>
        <dbReference type="ARBA" id="ARBA00022729"/>
    </source>
</evidence>
<protein>
    <recommendedName>
        <fullName evidence="5">RxLR effector protein</fullName>
    </recommendedName>
</protein>
<keyword evidence="4 5" id="KW-0732">Signal</keyword>
<keyword evidence="9" id="KW-1185">Reference proteome</keyword>
<name>A0A833RZF2_PHYIN</name>
<evidence type="ECO:0000313" key="7">
    <source>
        <dbReference type="EMBL" id="KAF4029776.1"/>
    </source>
</evidence>
<evidence type="ECO:0000256" key="1">
    <source>
        <dbReference type="ARBA" id="ARBA00004613"/>
    </source>
</evidence>
<dbReference type="Pfam" id="PF16810">
    <property type="entry name" value="RXLR"/>
    <property type="match status" value="1"/>
</dbReference>
<keyword evidence="3 5" id="KW-0964">Secreted</keyword>
<gene>
    <name evidence="7" type="ORF">GN244_ATG18483</name>
    <name evidence="8" type="ORF">GN958_ATG10580</name>
</gene>
<dbReference type="Proteomes" id="UP000704712">
    <property type="component" value="Unassembled WGS sequence"/>
</dbReference>
<evidence type="ECO:0000313" key="8">
    <source>
        <dbReference type="EMBL" id="KAF4140228.1"/>
    </source>
</evidence>
<dbReference type="GO" id="GO:0005576">
    <property type="term" value="C:extracellular region"/>
    <property type="evidence" value="ECO:0007669"/>
    <property type="project" value="UniProtKB-SubCell"/>
</dbReference>
<organism evidence="7 9">
    <name type="scientific">Phytophthora infestans</name>
    <name type="common">Potato late blight agent</name>
    <name type="synonym">Botrytis infestans</name>
    <dbReference type="NCBI Taxonomy" id="4787"/>
    <lineage>
        <taxon>Eukaryota</taxon>
        <taxon>Sar</taxon>
        <taxon>Stramenopiles</taxon>
        <taxon>Oomycota</taxon>
        <taxon>Peronosporomycetes</taxon>
        <taxon>Peronosporales</taxon>
        <taxon>Peronosporaceae</taxon>
        <taxon>Phytophthora</taxon>
    </lineage>
</organism>
<comment type="domain">
    <text evidence="5">The RxLR-dEER motif acts to carry the protein into the host cell cytoplasm through binding to cell surface phosphatidylinositol-3-phosphate.</text>
</comment>
<comment type="similarity">
    <text evidence="2 5">Belongs to the RxLR effector family.</text>
</comment>
<evidence type="ECO:0000256" key="2">
    <source>
        <dbReference type="ARBA" id="ARBA00010400"/>
    </source>
</evidence>
<dbReference type="InterPro" id="IPR031825">
    <property type="entry name" value="RXLR"/>
</dbReference>
<comment type="caution">
    <text evidence="7">The sequence shown here is derived from an EMBL/GenBank/DDBJ whole genome shotgun (WGS) entry which is preliminary data.</text>
</comment>
<dbReference type="AlphaFoldDB" id="A0A833RZF2"/>